<proteinExistence type="predicted"/>
<accession>A0ABR8KS03</accession>
<evidence type="ECO:0008006" key="4">
    <source>
        <dbReference type="Google" id="ProtNLM"/>
    </source>
</evidence>
<evidence type="ECO:0000313" key="2">
    <source>
        <dbReference type="EMBL" id="MBD2840886.1"/>
    </source>
</evidence>
<reference evidence="2 3" key="1">
    <citation type="submission" date="2020-09" db="EMBL/GenBank/DDBJ databases">
        <authorList>
            <person name="Yoon J.-W."/>
        </authorList>
    </citation>
    <scope>NUCLEOTIDE SEQUENCE [LARGE SCALE GENOMIC DNA]</scope>
    <source>
        <strain evidence="2 3">KMU-140</strain>
    </source>
</reference>
<sequence length="177" mass="18824">MKTFAHAIAAATLLAGLTTSAMAQDEAAPEATPAPAPAPAPFETIMPEDPEARAFLEQFGFSQAAIHGDTVYLSGVILGPPPEGLTREEAYTRSLEAIGETLKRAGSSWDDVVDITTYHVDIEQSLPALAAAKNRFVKAPFPAWTAIDIDRLFTPDGELEIKVTARVSGFVEAARAE</sequence>
<evidence type="ECO:0000256" key="1">
    <source>
        <dbReference type="SAM" id="SignalP"/>
    </source>
</evidence>
<dbReference type="InterPro" id="IPR006175">
    <property type="entry name" value="YjgF/YER057c/UK114"/>
</dbReference>
<organism evidence="2 3">
    <name type="scientific">Erythrobacter rubeus</name>
    <dbReference type="NCBI Taxonomy" id="2760803"/>
    <lineage>
        <taxon>Bacteria</taxon>
        <taxon>Pseudomonadati</taxon>
        <taxon>Pseudomonadota</taxon>
        <taxon>Alphaproteobacteria</taxon>
        <taxon>Sphingomonadales</taxon>
        <taxon>Erythrobacteraceae</taxon>
        <taxon>Erythrobacter/Porphyrobacter group</taxon>
        <taxon>Erythrobacter</taxon>
    </lineage>
</organism>
<dbReference type="SUPFAM" id="SSF55298">
    <property type="entry name" value="YjgF-like"/>
    <property type="match status" value="1"/>
</dbReference>
<dbReference type="PANTHER" id="PTHR11803:SF39">
    <property type="entry name" value="2-IMINOBUTANOATE_2-IMINOPROPANOATE DEAMINASE"/>
    <property type="match status" value="1"/>
</dbReference>
<dbReference type="InterPro" id="IPR035959">
    <property type="entry name" value="RutC-like_sf"/>
</dbReference>
<dbReference type="Gene3D" id="3.30.1330.40">
    <property type="entry name" value="RutC-like"/>
    <property type="match status" value="1"/>
</dbReference>
<dbReference type="Proteomes" id="UP000635384">
    <property type="component" value="Unassembled WGS sequence"/>
</dbReference>
<name>A0ABR8KS03_9SPHN</name>
<dbReference type="PANTHER" id="PTHR11803">
    <property type="entry name" value="2-IMINOBUTANOATE/2-IMINOPROPANOATE DEAMINASE RIDA"/>
    <property type="match status" value="1"/>
</dbReference>
<gene>
    <name evidence="2" type="ORF">IB285_01305</name>
</gene>
<evidence type="ECO:0000313" key="3">
    <source>
        <dbReference type="Proteomes" id="UP000635384"/>
    </source>
</evidence>
<keyword evidence="1" id="KW-0732">Signal</keyword>
<feature type="chain" id="PRO_5045086077" description="RidA family protein" evidence="1">
    <location>
        <begin position="24"/>
        <end position="177"/>
    </location>
</feature>
<keyword evidence="3" id="KW-1185">Reference proteome</keyword>
<dbReference type="EMBL" id="JACXLC010000001">
    <property type="protein sequence ID" value="MBD2840886.1"/>
    <property type="molecule type" value="Genomic_DNA"/>
</dbReference>
<feature type="signal peptide" evidence="1">
    <location>
        <begin position="1"/>
        <end position="23"/>
    </location>
</feature>
<comment type="caution">
    <text evidence="2">The sequence shown here is derived from an EMBL/GenBank/DDBJ whole genome shotgun (WGS) entry which is preliminary data.</text>
</comment>
<dbReference type="RefSeq" id="WP_190786469.1">
    <property type="nucleotide sequence ID" value="NZ_JACXLC010000001.1"/>
</dbReference>
<dbReference type="Pfam" id="PF01042">
    <property type="entry name" value="Ribonuc_L-PSP"/>
    <property type="match status" value="1"/>
</dbReference>
<protein>
    <recommendedName>
        <fullName evidence="4">RidA family protein</fullName>
    </recommendedName>
</protein>